<evidence type="ECO:0000313" key="2">
    <source>
        <dbReference type="EMBL" id="ELU15360.1"/>
    </source>
</evidence>
<dbReference type="EnsemblMetazoa" id="CapteT199433">
    <property type="protein sequence ID" value="CapteP199433"/>
    <property type="gene ID" value="CapteG199433"/>
</dbReference>
<evidence type="ECO:0000313" key="3">
    <source>
        <dbReference type="EnsemblMetazoa" id="CapteP199433"/>
    </source>
</evidence>
<evidence type="ECO:0000313" key="4">
    <source>
        <dbReference type="Proteomes" id="UP000014760"/>
    </source>
</evidence>
<dbReference type="HOGENOM" id="CLU_1628595_0_0_1"/>
<evidence type="ECO:0000256" key="1">
    <source>
        <dbReference type="SAM" id="Phobius"/>
    </source>
</evidence>
<reference evidence="2 4" key="2">
    <citation type="journal article" date="2013" name="Nature">
        <title>Insights into bilaterian evolution from three spiralian genomes.</title>
        <authorList>
            <person name="Simakov O."/>
            <person name="Marletaz F."/>
            <person name="Cho S.J."/>
            <person name="Edsinger-Gonzales E."/>
            <person name="Havlak P."/>
            <person name="Hellsten U."/>
            <person name="Kuo D.H."/>
            <person name="Larsson T."/>
            <person name="Lv J."/>
            <person name="Arendt D."/>
            <person name="Savage R."/>
            <person name="Osoegawa K."/>
            <person name="de Jong P."/>
            <person name="Grimwood J."/>
            <person name="Chapman J.A."/>
            <person name="Shapiro H."/>
            <person name="Aerts A."/>
            <person name="Otillar R.P."/>
            <person name="Terry A.Y."/>
            <person name="Boore J.L."/>
            <person name="Grigoriev I.V."/>
            <person name="Lindberg D.R."/>
            <person name="Seaver E.C."/>
            <person name="Weisblat D.A."/>
            <person name="Putnam N.H."/>
            <person name="Rokhsar D.S."/>
        </authorList>
    </citation>
    <scope>NUCLEOTIDE SEQUENCE</scope>
    <source>
        <strain evidence="2 4">I ESC-2004</strain>
    </source>
</reference>
<proteinExistence type="predicted"/>
<reference evidence="3" key="3">
    <citation type="submission" date="2015-06" db="UniProtKB">
        <authorList>
            <consortium name="EnsemblMetazoa"/>
        </authorList>
    </citation>
    <scope>IDENTIFICATION</scope>
</reference>
<protein>
    <submittedName>
        <fullName evidence="2 3">Uncharacterized protein</fullName>
    </submittedName>
</protein>
<keyword evidence="1" id="KW-0472">Membrane</keyword>
<dbReference type="AlphaFoldDB" id="R7VI24"/>
<keyword evidence="1" id="KW-0812">Transmembrane</keyword>
<gene>
    <name evidence="2" type="ORF">CAPTEDRAFT_199433</name>
</gene>
<keyword evidence="1" id="KW-1133">Transmembrane helix</keyword>
<dbReference type="EMBL" id="AMQN01004546">
    <property type="status" value="NOT_ANNOTATED_CDS"/>
    <property type="molecule type" value="Genomic_DNA"/>
</dbReference>
<sequence>MRIDFEVTAMESSTSGNNMSNSDCVTSSLPSMSTAQESSTSLNAFFYIVVVLSFYAFAMVVLMVMYVRREQQEAMLSLNFDEFISRDRFNTPQFRNQQELQAVLRTLRSLSQKEAEMDPEDRMTSTDAAASSSSAVVFNIDEILFSFSLAQFPCKTIISRMSK</sequence>
<accession>R7VI24</accession>
<dbReference type="Proteomes" id="UP000014760">
    <property type="component" value="Unassembled WGS sequence"/>
</dbReference>
<reference evidence="4" key="1">
    <citation type="submission" date="2012-12" db="EMBL/GenBank/DDBJ databases">
        <authorList>
            <person name="Hellsten U."/>
            <person name="Grimwood J."/>
            <person name="Chapman J.A."/>
            <person name="Shapiro H."/>
            <person name="Aerts A."/>
            <person name="Otillar R.P."/>
            <person name="Terry A.Y."/>
            <person name="Boore J.L."/>
            <person name="Simakov O."/>
            <person name="Marletaz F."/>
            <person name="Cho S.-J."/>
            <person name="Edsinger-Gonzales E."/>
            <person name="Havlak P."/>
            <person name="Kuo D.-H."/>
            <person name="Larsson T."/>
            <person name="Lv J."/>
            <person name="Arendt D."/>
            <person name="Savage R."/>
            <person name="Osoegawa K."/>
            <person name="de Jong P."/>
            <person name="Lindberg D.R."/>
            <person name="Seaver E.C."/>
            <person name="Weisblat D.A."/>
            <person name="Putnam N.H."/>
            <person name="Grigoriev I.V."/>
            <person name="Rokhsar D.S."/>
        </authorList>
    </citation>
    <scope>NUCLEOTIDE SEQUENCE</scope>
    <source>
        <strain evidence="4">I ESC-2004</strain>
    </source>
</reference>
<dbReference type="EMBL" id="KB293809">
    <property type="protein sequence ID" value="ELU15360.1"/>
    <property type="molecule type" value="Genomic_DNA"/>
</dbReference>
<dbReference type="OrthoDB" id="6078448at2759"/>
<keyword evidence="4" id="KW-1185">Reference proteome</keyword>
<organism evidence="2">
    <name type="scientific">Capitella teleta</name>
    <name type="common">Polychaete worm</name>
    <dbReference type="NCBI Taxonomy" id="283909"/>
    <lineage>
        <taxon>Eukaryota</taxon>
        <taxon>Metazoa</taxon>
        <taxon>Spiralia</taxon>
        <taxon>Lophotrochozoa</taxon>
        <taxon>Annelida</taxon>
        <taxon>Polychaeta</taxon>
        <taxon>Sedentaria</taxon>
        <taxon>Scolecida</taxon>
        <taxon>Capitellidae</taxon>
        <taxon>Capitella</taxon>
    </lineage>
</organism>
<name>R7VI24_CAPTE</name>
<feature type="transmembrane region" description="Helical" evidence="1">
    <location>
        <begin position="44"/>
        <end position="67"/>
    </location>
</feature>